<dbReference type="RefSeq" id="WP_379574014.1">
    <property type="nucleotide sequence ID" value="NZ_JBHUFV010000033.1"/>
</dbReference>
<dbReference type="Pfam" id="PF00356">
    <property type="entry name" value="LacI"/>
    <property type="match status" value="1"/>
</dbReference>
<evidence type="ECO:0000256" key="1">
    <source>
        <dbReference type="ARBA" id="ARBA00023015"/>
    </source>
</evidence>
<evidence type="ECO:0000313" key="6">
    <source>
        <dbReference type="Proteomes" id="UP001597368"/>
    </source>
</evidence>
<dbReference type="PANTHER" id="PTHR30146">
    <property type="entry name" value="LACI-RELATED TRANSCRIPTIONAL REPRESSOR"/>
    <property type="match status" value="1"/>
</dbReference>
<name>A0ABW4SXD7_9ACTN</name>
<dbReference type="Proteomes" id="UP001597368">
    <property type="component" value="Unassembled WGS sequence"/>
</dbReference>
<keyword evidence="1" id="KW-0805">Transcription regulation</keyword>
<comment type="caution">
    <text evidence="5">The sequence shown here is derived from an EMBL/GenBank/DDBJ whole genome shotgun (WGS) entry which is preliminary data.</text>
</comment>
<evidence type="ECO:0000256" key="2">
    <source>
        <dbReference type="ARBA" id="ARBA00023125"/>
    </source>
</evidence>
<dbReference type="PANTHER" id="PTHR30146:SF153">
    <property type="entry name" value="LACTOSE OPERON REPRESSOR"/>
    <property type="match status" value="1"/>
</dbReference>
<evidence type="ECO:0000259" key="4">
    <source>
        <dbReference type="PROSITE" id="PS50932"/>
    </source>
</evidence>
<evidence type="ECO:0000313" key="5">
    <source>
        <dbReference type="EMBL" id="MFD1933967.1"/>
    </source>
</evidence>
<protein>
    <submittedName>
        <fullName evidence="5">LacI family DNA-binding transcriptional regulator</fullName>
    </submittedName>
</protein>
<dbReference type="GO" id="GO:0003677">
    <property type="term" value="F:DNA binding"/>
    <property type="evidence" value="ECO:0007669"/>
    <property type="project" value="UniProtKB-KW"/>
</dbReference>
<dbReference type="EMBL" id="JBHUFV010000033">
    <property type="protein sequence ID" value="MFD1933967.1"/>
    <property type="molecule type" value="Genomic_DNA"/>
</dbReference>
<accession>A0ABW4SXD7</accession>
<dbReference type="InterPro" id="IPR000843">
    <property type="entry name" value="HTH_LacI"/>
</dbReference>
<proteinExistence type="predicted"/>
<keyword evidence="6" id="KW-1185">Reference proteome</keyword>
<reference evidence="6" key="1">
    <citation type="journal article" date="2019" name="Int. J. Syst. Evol. Microbiol.">
        <title>The Global Catalogue of Microorganisms (GCM) 10K type strain sequencing project: providing services to taxonomists for standard genome sequencing and annotation.</title>
        <authorList>
            <consortium name="The Broad Institute Genomics Platform"/>
            <consortium name="The Broad Institute Genome Sequencing Center for Infectious Disease"/>
            <person name="Wu L."/>
            <person name="Ma J."/>
        </authorList>
    </citation>
    <scope>NUCLEOTIDE SEQUENCE [LARGE SCALE GENOMIC DNA]</scope>
    <source>
        <strain evidence="6">ICMP 6774ER</strain>
    </source>
</reference>
<organism evidence="5 6">
    <name type="scientific">Nonomuraea mangrovi</name>
    <dbReference type="NCBI Taxonomy" id="2316207"/>
    <lineage>
        <taxon>Bacteria</taxon>
        <taxon>Bacillati</taxon>
        <taxon>Actinomycetota</taxon>
        <taxon>Actinomycetes</taxon>
        <taxon>Streptosporangiales</taxon>
        <taxon>Streptosporangiaceae</taxon>
        <taxon>Nonomuraea</taxon>
    </lineage>
</organism>
<keyword evidence="3" id="KW-0804">Transcription</keyword>
<sequence>MSSRAGIRDVATATGLSITTVSHALSGKGRVSEKTRAIVLAAAQELGYQPDPIAAGLASGRVGVIGVPVVHLDSRHWGHTYRPYYAAFTGGATMLAVEREHALVVVPAAPGSGMIRRVPLDGMIVVDPEPNDAILADCLRRGIPVVADGAPLDPGHGGVPVVHSDAEDALRALLDRLRATGSRRVALLTGTEADSYTLDTGAAYREWCATTGNPPIVEALQPDEVPEVAAQRLLSGAARPDAVHGLNETYGEALLAAARRLGLSIPGDLRVTMMCETSEDKHWEVPLTVVSLEAAARGAVAAGALIDLLAGNEVGRLHVPTRLVFRASTGD</sequence>
<dbReference type="SMART" id="SM00354">
    <property type="entry name" value="HTH_LACI"/>
    <property type="match status" value="1"/>
</dbReference>
<dbReference type="InterPro" id="IPR028082">
    <property type="entry name" value="Peripla_BP_I"/>
</dbReference>
<dbReference type="InterPro" id="IPR010982">
    <property type="entry name" value="Lambda_DNA-bd_dom_sf"/>
</dbReference>
<feature type="domain" description="HTH lacI-type" evidence="4">
    <location>
        <begin position="5"/>
        <end position="59"/>
    </location>
</feature>
<dbReference type="SUPFAM" id="SSF47413">
    <property type="entry name" value="lambda repressor-like DNA-binding domains"/>
    <property type="match status" value="1"/>
</dbReference>
<evidence type="ECO:0000256" key="3">
    <source>
        <dbReference type="ARBA" id="ARBA00023163"/>
    </source>
</evidence>
<gene>
    <name evidence="5" type="ORF">ACFSKW_21105</name>
</gene>
<dbReference type="PROSITE" id="PS50932">
    <property type="entry name" value="HTH_LACI_2"/>
    <property type="match status" value="1"/>
</dbReference>
<dbReference type="Pfam" id="PF13377">
    <property type="entry name" value="Peripla_BP_3"/>
    <property type="match status" value="1"/>
</dbReference>
<dbReference type="Gene3D" id="1.10.260.40">
    <property type="entry name" value="lambda repressor-like DNA-binding domains"/>
    <property type="match status" value="1"/>
</dbReference>
<dbReference type="InterPro" id="IPR046335">
    <property type="entry name" value="LacI/GalR-like_sensor"/>
</dbReference>
<dbReference type="Gene3D" id="3.40.50.2300">
    <property type="match status" value="2"/>
</dbReference>
<dbReference type="SUPFAM" id="SSF53822">
    <property type="entry name" value="Periplasmic binding protein-like I"/>
    <property type="match status" value="1"/>
</dbReference>
<keyword evidence="2 5" id="KW-0238">DNA-binding</keyword>
<dbReference type="CDD" id="cd01392">
    <property type="entry name" value="HTH_LacI"/>
    <property type="match status" value="1"/>
</dbReference>